<evidence type="ECO:0000313" key="8">
    <source>
        <dbReference type="Proteomes" id="UP000176377"/>
    </source>
</evidence>
<keyword evidence="2" id="KW-0813">Transport</keyword>
<proteinExistence type="predicted"/>
<evidence type="ECO:0000256" key="4">
    <source>
        <dbReference type="ARBA" id="ARBA00023065"/>
    </source>
</evidence>
<dbReference type="Proteomes" id="UP000176377">
    <property type="component" value="Unassembled WGS sequence"/>
</dbReference>
<dbReference type="InterPro" id="IPR000711">
    <property type="entry name" value="ATPase_OSCP/dsu"/>
</dbReference>
<accession>A0A1F6D8T6</accession>
<evidence type="ECO:0000256" key="5">
    <source>
        <dbReference type="ARBA" id="ARBA00023136"/>
    </source>
</evidence>
<dbReference type="AlphaFoldDB" id="A0A1F6D8T6"/>
<name>A0A1F6D8T6_9BACT</name>
<dbReference type="GO" id="GO:0046933">
    <property type="term" value="F:proton-transporting ATP synthase activity, rotational mechanism"/>
    <property type="evidence" value="ECO:0007669"/>
    <property type="project" value="InterPro"/>
</dbReference>
<dbReference type="Pfam" id="PF00213">
    <property type="entry name" value="OSCP"/>
    <property type="match status" value="1"/>
</dbReference>
<sequence>MKPETYAHAILHMIQKGEAPKDSIARVHKALEAKGRTGLMPQIANAFRRIAQRDANTNRSLLVIAREKDEHAARKASGAKDADVAIDKTLIGGWKLEEKGTLTDASWKTQLLSIYNAATK</sequence>
<keyword evidence="5" id="KW-0472">Membrane</keyword>
<dbReference type="EMBL" id="MFLA01000045">
    <property type="protein sequence ID" value="OGG57761.1"/>
    <property type="molecule type" value="Genomic_DNA"/>
</dbReference>
<gene>
    <name evidence="7" type="ORF">A2765_05000</name>
</gene>
<evidence type="ECO:0000313" key="7">
    <source>
        <dbReference type="EMBL" id="OGG57761.1"/>
    </source>
</evidence>
<evidence type="ECO:0000256" key="2">
    <source>
        <dbReference type="ARBA" id="ARBA00022448"/>
    </source>
</evidence>
<organism evidence="7 8">
    <name type="scientific">Candidatus Kaiserbacteria bacterium RIFCSPHIGHO2_01_FULL_56_24</name>
    <dbReference type="NCBI Taxonomy" id="1798487"/>
    <lineage>
        <taxon>Bacteria</taxon>
        <taxon>Candidatus Kaiseribacteriota</taxon>
    </lineage>
</organism>
<comment type="caution">
    <text evidence="7">The sequence shown here is derived from an EMBL/GenBank/DDBJ whole genome shotgun (WGS) entry which is preliminary data.</text>
</comment>
<keyword evidence="3" id="KW-0375">Hydrogen ion transport</keyword>
<protein>
    <submittedName>
        <fullName evidence="7">Uncharacterized protein</fullName>
    </submittedName>
</protein>
<keyword evidence="4" id="KW-0406">Ion transport</keyword>
<evidence type="ECO:0000256" key="6">
    <source>
        <dbReference type="ARBA" id="ARBA00023310"/>
    </source>
</evidence>
<dbReference type="GO" id="GO:0016020">
    <property type="term" value="C:membrane"/>
    <property type="evidence" value="ECO:0007669"/>
    <property type="project" value="UniProtKB-SubCell"/>
</dbReference>
<evidence type="ECO:0000256" key="1">
    <source>
        <dbReference type="ARBA" id="ARBA00004370"/>
    </source>
</evidence>
<evidence type="ECO:0000256" key="3">
    <source>
        <dbReference type="ARBA" id="ARBA00022781"/>
    </source>
</evidence>
<keyword evidence="6" id="KW-0066">ATP synthesis</keyword>
<comment type="subcellular location">
    <subcellularLocation>
        <location evidence="1">Membrane</location>
    </subcellularLocation>
</comment>
<reference evidence="7 8" key="1">
    <citation type="journal article" date="2016" name="Nat. Commun.">
        <title>Thousands of microbial genomes shed light on interconnected biogeochemical processes in an aquifer system.</title>
        <authorList>
            <person name="Anantharaman K."/>
            <person name="Brown C.T."/>
            <person name="Hug L.A."/>
            <person name="Sharon I."/>
            <person name="Castelle C.J."/>
            <person name="Probst A.J."/>
            <person name="Thomas B.C."/>
            <person name="Singh A."/>
            <person name="Wilkins M.J."/>
            <person name="Karaoz U."/>
            <person name="Brodie E.L."/>
            <person name="Williams K.H."/>
            <person name="Hubbard S.S."/>
            <person name="Banfield J.F."/>
        </authorList>
    </citation>
    <scope>NUCLEOTIDE SEQUENCE [LARGE SCALE GENOMIC DNA]</scope>
</reference>